<gene>
    <name evidence="2" type="ORF">CCC_03217</name>
</gene>
<evidence type="ECO:0000259" key="1">
    <source>
        <dbReference type="Pfam" id="PF09361"/>
    </source>
</evidence>
<dbReference type="RefSeq" id="WP_041039250.1">
    <property type="nucleotide sequence ID" value="NZ_JXSL01000009.1"/>
</dbReference>
<accession>A0A0C2YLH0</accession>
<dbReference type="OrthoDB" id="7356614at2"/>
<comment type="caution">
    <text evidence="2">The sequence shown here is derived from an EMBL/GenBank/DDBJ whole genome shotgun (WGS) entry which is preliminary data.</text>
</comment>
<organism evidence="2 3">
    <name type="scientific">Paramagnetospirillum magnetotacticum MS-1</name>
    <dbReference type="NCBI Taxonomy" id="272627"/>
    <lineage>
        <taxon>Bacteria</taxon>
        <taxon>Pseudomonadati</taxon>
        <taxon>Pseudomonadota</taxon>
        <taxon>Alphaproteobacteria</taxon>
        <taxon>Rhodospirillales</taxon>
        <taxon>Magnetospirillaceae</taxon>
        <taxon>Paramagnetospirillum</taxon>
    </lineage>
</organism>
<evidence type="ECO:0000313" key="2">
    <source>
        <dbReference type="EMBL" id="KIM00615.1"/>
    </source>
</evidence>
<dbReference type="AlphaFoldDB" id="A0A0C2YLH0"/>
<feature type="domain" description="Phasin" evidence="1">
    <location>
        <begin position="8"/>
        <end position="81"/>
    </location>
</feature>
<dbReference type="STRING" id="272627.CCC_03217"/>
<keyword evidence="3" id="KW-1185">Reference proteome</keyword>
<sequence length="99" mass="10881">MFPTFDPKMFEAFTADPASFLGKVAEFQRANFEAAREITENNAKAFQQLAAIRDPQQFVAAQPAILQAVVQRNMEIVTQLWQSLGGELAPPAAKGKGKK</sequence>
<dbReference type="InterPro" id="IPR018968">
    <property type="entry name" value="Phasin"/>
</dbReference>
<dbReference type="EMBL" id="JXSL01000009">
    <property type="protein sequence ID" value="KIM00615.1"/>
    <property type="molecule type" value="Genomic_DNA"/>
</dbReference>
<name>A0A0C2YLH0_PARME</name>
<dbReference type="Pfam" id="PF09361">
    <property type="entry name" value="Phasin_2"/>
    <property type="match status" value="1"/>
</dbReference>
<dbReference type="Proteomes" id="UP000031971">
    <property type="component" value="Unassembled WGS sequence"/>
</dbReference>
<evidence type="ECO:0000313" key="3">
    <source>
        <dbReference type="Proteomes" id="UP000031971"/>
    </source>
</evidence>
<reference evidence="2 3" key="1">
    <citation type="submission" date="2015-01" db="EMBL/GenBank/DDBJ databases">
        <title>Genome Sequence of Magnetospirillum magnetotacticum Strain MS-1.</title>
        <authorList>
            <person name="Marinov G.K."/>
            <person name="Smalley M.D."/>
            <person name="DeSalvo G."/>
        </authorList>
    </citation>
    <scope>NUCLEOTIDE SEQUENCE [LARGE SCALE GENOMIC DNA]</scope>
    <source>
        <strain evidence="2 3">MS-1</strain>
    </source>
</reference>
<proteinExistence type="predicted"/>
<protein>
    <recommendedName>
        <fullName evidence="1">Phasin domain-containing protein</fullName>
    </recommendedName>
</protein>